<dbReference type="SUPFAM" id="SSF48403">
    <property type="entry name" value="Ankyrin repeat"/>
    <property type="match status" value="1"/>
</dbReference>
<dbReference type="EMBL" id="JH818006">
    <property type="protein sequence ID" value="EKC21738.1"/>
    <property type="molecule type" value="Genomic_DNA"/>
</dbReference>
<dbReference type="InParanoid" id="K1PJC3"/>
<name>K1PJC3_MAGGI</name>
<dbReference type="InterPro" id="IPR002110">
    <property type="entry name" value="Ankyrin_rpt"/>
</dbReference>
<dbReference type="HOGENOM" id="CLU_1983716_0_0_1"/>
<dbReference type="PROSITE" id="PS50297">
    <property type="entry name" value="ANK_REP_REGION"/>
    <property type="match status" value="1"/>
</dbReference>
<dbReference type="PANTHER" id="PTHR24173">
    <property type="entry name" value="ANKYRIN REPEAT CONTAINING"/>
    <property type="match status" value="1"/>
</dbReference>
<evidence type="ECO:0000313" key="3">
    <source>
        <dbReference type="EMBL" id="EKC21738.1"/>
    </source>
</evidence>
<dbReference type="SMART" id="SM00248">
    <property type="entry name" value="ANK"/>
    <property type="match status" value="2"/>
</dbReference>
<dbReference type="AlphaFoldDB" id="K1PJC3"/>
<keyword evidence="1" id="KW-0677">Repeat</keyword>
<keyword evidence="2" id="KW-0040">ANK repeat</keyword>
<dbReference type="GO" id="GO:0006511">
    <property type="term" value="P:ubiquitin-dependent protein catabolic process"/>
    <property type="evidence" value="ECO:0007669"/>
    <property type="project" value="TreeGrafter"/>
</dbReference>
<dbReference type="InterPro" id="IPR036770">
    <property type="entry name" value="Ankyrin_rpt-contain_sf"/>
</dbReference>
<sequence>MATVTPSNQPLVVFCVLHLVGASGYVGLLVDAGADLEVTDRKGQTPLYIAVFNRHNDTVKLLLERGADPEGSQKNLNTPLCIAIMYKDVEILKVWVTDTVSFPLQNPKSTIWIRFITQHFSRFIVA</sequence>
<protein>
    <submittedName>
        <fullName evidence="3">Ankyrin repeat and SOCS box protein 1</fullName>
    </submittedName>
</protein>
<dbReference type="Gene3D" id="1.25.40.20">
    <property type="entry name" value="Ankyrin repeat-containing domain"/>
    <property type="match status" value="1"/>
</dbReference>
<dbReference type="PANTHER" id="PTHR24173:SF27">
    <property type="entry name" value="ANKYRIN REPEAT AND SOCS BOX PROTEIN 1"/>
    <property type="match status" value="1"/>
</dbReference>
<gene>
    <name evidence="3" type="ORF">CGI_10003393</name>
</gene>
<reference evidence="3" key="1">
    <citation type="journal article" date="2012" name="Nature">
        <title>The oyster genome reveals stress adaptation and complexity of shell formation.</title>
        <authorList>
            <person name="Zhang G."/>
            <person name="Fang X."/>
            <person name="Guo X."/>
            <person name="Li L."/>
            <person name="Luo R."/>
            <person name="Xu F."/>
            <person name="Yang P."/>
            <person name="Zhang L."/>
            <person name="Wang X."/>
            <person name="Qi H."/>
            <person name="Xiong Z."/>
            <person name="Que H."/>
            <person name="Xie Y."/>
            <person name="Holland P.W."/>
            <person name="Paps J."/>
            <person name="Zhu Y."/>
            <person name="Wu F."/>
            <person name="Chen Y."/>
            <person name="Wang J."/>
            <person name="Peng C."/>
            <person name="Meng J."/>
            <person name="Yang L."/>
            <person name="Liu J."/>
            <person name="Wen B."/>
            <person name="Zhang N."/>
            <person name="Huang Z."/>
            <person name="Zhu Q."/>
            <person name="Feng Y."/>
            <person name="Mount A."/>
            <person name="Hedgecock D."/>
            <person name="Xu Z."/>
            <person name="Liu Y."/>
            <person name="Domazet-Loso T."/>
            <person name="Du Y."/>
            <person name="Sun X."/>
            <person name="Zhang S."/>
            <person name="Liu B."/>
            <person name="Cheng P."/>
            <person name="Jiang X."/>
            <person name="Li J."/>
            <person name="Fan D."/>
            <person name="Wang W."/>
            <person name="Fu W."/>
            <person name="Wang T."/>
            <person name="Wang B."/>
            <person name="Zhang J."/>
            <person name="Peng Z."/>
            <person name="Li Y."/>
            <person name="Li N."/>
            <person name="Wang J."/>
            <person name="Chen M."/>
            <person name="He Y."/>
            <person name="Tan F."/>
            <person name="Song X."/>
            <person name="Zheng Q."/>
            <person name="Huang R."/>
            <person name="Yang H."/>
            <person name="Du X."/>
            <person name="Chen L."/>
            <person name="Yang M."/>
            <person name="Gaffney P.M."/>
            <person name="Wang S."/>
            <person name="Luo L."/>
            <person name="She Z."/>
            <person name="Ming Y."/>
            <person name="Huang W."/>
            <person name="Zhang S."/>
            <person name="Huang B."/>
            <person name="Zhang Y."/>
            <person name="Qu T."/>
            <person name="Ni P."/>
            <person name="Miao G."/>
            <person name="Wang J."/>
            <person name="Wang Q."/>
            <person name="Steinberg C.E."/>
            <person name="Wang H."/>
            <person name="Li N."/>
            <person name="Qian L."/>
            <person name="Zhang G."/>
            <person name="Li Y."/>
            <person name="Yang H."/>
            <person name="Liu X."/>
            <person name="Wang J."/>
            <person name="Yin Y."/>
            <person name="Wang J."/>
        </authorList>
    </citation>
    <scope>NUCLEOTIDE SEQUENCE [LARGE SCALE GENOMIC DNA]</scope>
    <source>
        <strain evidence="3">05x7-T-G4-1.051#20</strain>
    </source>
</reference>
<dbReference type="GO" id="GO:0016567">
    <property type="term" value="P:protein ubiquitination"/>
    <property type="evidence" value="ECO:0007669"/>
    <property type="project" value="TreeGrafter"/>
</dbReference>
<dbReference type="PROSITE" id="PS50088">
    <property type="entry name" value="ANK_REPEAT"/>
    <property type="match status" value="1"/>
</dbReference>
<proteinExistence type="predicted"/>
<evidence type="ECO:0000256" key="1">
    <source>
        <dbReference type="ARBA" id="ARBA00022737"/>
    </source>
</evidence>
<organism evidence="3">
    <name type="scientific">Magallana gigas</name>
    <name type="common">Pacific oyster</name>
    <name type="synonym">Crassostrea gigas</name>
    <dbReference type="NCBI Taxonomy" id="29159"/>
    <lineage>
        <taxon>Eukaryota</taxon>
        <taxon>Metazoa</taxon>
        <taxon>Spiralia</taxon>
        <taxon>Lophotrochozoa</taxon>
        <taxon>Mollusca</taxon>
        <taxon>Bivalvia</taxon>
        <taxon>Autobranchia</taxon>
        <taxon>Pteriomorphia</taxon>
        <taxon>Ostreida</taxon>
        <taxon>Ostreoidea</taxon>
        <taxon>Ostreidae</taxon>
        <taxon>Magallana</taxon>
    </lineage>
</organism>
<evidence type="ECO:0000256" key="2">
    <source>
        <dbReference type="ARBA" id="ARBA00023043"/>
    </source>
</evidence>
<dbReference type="GO" id="GO:0000151">
    <property type="term" value="C:ubiquitin ligase complex"/>
    <property type="evidence" value="ECO:0007669"/>
    <property type="project" value="TreeGrafter"/>
</dbReference>
<accession>K1PJC3</accession>
<dbReference type="Pfam" id="PF12796">
    <property type="entry name" value="Ank_2"/>
    <property type="match status" value="1"/>
</dbReference>